<reference evidence="4" key="1">
    <citation type="journal article" date="2019" name="Int. J. Syst. Evol. Microbiol.">
        <title>The Global Catalogue of Microorganisms (GCM) 10K type strain sequencing project: providing services to taxonomists for standard genome sequencing and annotation.</title>
        <authorList>
            <consortium name="The Broad Institute Genomics Platform"/>
            <consortium name="The Broad Institute Genome Sequencing Center for Infectious Disease"/>
            <person name="Wu L."/>
            <person name="Ma J."/>
        </authorList>
    </citation>
    <scope>NUCLEOTIDE SEQUENCE [LARGE SCALE GENOMIC DNA]</scope>
    <source>
        <strain evidence="4">CECT 7706</strain>
    </source>
</reference>
<evidence type="ECO:0000313" key="4">
    <source>
        <dbReference type="Proteomes" id="UP001236663"/>
    </source>
</evidence>
<proteinExistence type="predicted"/>
<keyword evidence="1" id="KW-0732">Signal</keyword>
<accession>A0ABT8CB04</accession>
<feature type="chain" id="PRO_5047374133" evidence="1">
    <location>
        <begin position="21"/>
        <end position="192"/>
    </location>
</feature>
<dbReference type="Pfam" id="PF13568">
    <property type="entry name" value="OMP_b-brl_2"/>
    <property type="match status" value="1"/>
</dbReference>
<keyword evidence="4" id="KW-1185">Reference proteome</keyword>
<dbReference type="EMBL" id="JAUFQS010000015">
    <property type="protein sequence ID" value="MDN3688983.1"/>
    <property type="molecule type" value="Genomic_DNA"/>
</dbReference>
<sequence length="192" mass="20823">MKIIISTLFAILLISGTSFAQHVNFGIKGGVNSYTIKGDNTAGFDSKTSFHIGLIGHIHMANQFALQPELVYSVQGAQNGVAGQDVELDLNYVNVPLLFQYMFDNGFRLQAGPQLGFLASAKSGVNDNKTDVTDNFESMDLGLGVGASYVNPATNFGVDVRYNMGLSNINKTGNANYYNRGFQAGVFYLFKH</sequence>
<gene>
    <name evidence="3" type="ORF">QWZ15_14175</name>
</gene>
<name>A0ABT8CB04_9BACT</name>
<evidence type="ECO:0000256" key="1">
    <source>
        <dbReference type="SAM" id="SignalP"/>
    </source>
</evidence>
<dbReference type="Proteomes" id="UP001236663">
    <property type="component" value="Unassembled WGS sequence"/>
</dbReference>
<feature type="domain" description="Outer membrane protein beta-barrel" evidence="2">
    <location>
        <begin position="19"/>
        <end position="169"/>
    </location>
</feature>
<evidence type="ECO:0000259" key="2">
    <source>
        <dbReference type="Pfam" id="PF13568"/>
    </source>
</evidence>
<dbReference type="SUPFAM" id="SSF56925">
    <property type="entry name" value="OMPA-like"/>
    <property type="match status" value="1"/>
</dbReference>
<dbReference type="InterPro" id="IPR025665">
    <property type="entry name" value="Beta-barrel_OMP_2"/>
</dbReference>
<dbReference type="RefSeq" id="WP_163387186.1">
    <property type="nucleotide sequence ID" value="NZ_JAUFQS010000015.1"/>
</dbReference>
<organism evidence="3 4">
    <name type="scientific">Cyclobacterium jeungdonense</name>
    <dbReference type="NCBI Taxonomy" id="708087"/>
    <lineage>
        <taxon>Bacteria</taxon>
        <taxon>Pseudomonadati</taxon>
        <taxon>Bacteroidota</taxon>
        <taxon>Cytophagia</taxon>
        <taxon>Cytophagales</taxon>
        <taxon>Cyclobacteriaceae</taxon>
        <taxon>Cyclobacterium</taxon>
    </lineage>
</organism>
<evidence type="ECO:0000313" key="3">
    <source>
        <dbReference type="EMBL" id="MDN3688983.1"/>
    </source>
</evidence>
<protein>
    <submittedName>
        <fullName evidence="3">Porin family protein</fullName>
    </submittedName>
</protein>
<feature type="signal peptide" evidence="1">
    <location>
        <begin position="1"/>
        <end position="20"/>
    </location>
</feature>
<comment type="caution">
    <text evidence="3">The sequence shown here is derived from an EMBL/GenBank/DDBJ whole genome shotgun (WGS) entry which is preliminary data.</text>
</comment>
<dbReference type="InterPro" id="IPR011250">
    <property type="entry name" value="OMP/PagP_B-barrel"/>
</dbReference>